<accession>A0A0F9AYS7</accession>
<organism evidence="2">
    <name type="scientific">marine sediment metagenome</name>
    <dbReference type="NCBI Taxonomy" id="412755"/>
    <lineage>
        <taxon>unclassified sequences</taxon>
        <taxon>metagenomes</taxon>
        <taxon>ecological metagenomes</taxon>
    </lineage>
</organism>
<name>A0A0F9AYS7_9ZZZZ</name>
<dbReference type="AlphaFoldDB" id="A0A0F9AYS7"/>
<protein>
    <submittedName>
        <fullName evidence="2">Uncharacterized protein</fullName>
    </submittedName>
</protein>
<comment type="caution">
    <text evidence="2">The sequence shown here is derived from an EMBL/GenBank/DDBJ whole genome shotgun (WGS) entry which is preliminary data.</text>
</comment>
<evidence type="ECO:0000256" key="1">
    <source>
        <dbReference type="SAM" id="MobiDB-lite"/>
    </source>
</evidence>
<proteinExistence type="predicted"/>
<reference evidence="2" key="1">
    <citation type="journal article" date="2015" name="Nature">
        <title>Complex archaea that bridge the gap between prokaryotes and eukaryotes.</title>
        <authorList>
            <person name="Spang A."/>
            <person name="Saw J.H."/>
            <person name="Jorgensen S.L."/>
            <person name="Zaremba-Niedzwiedzka K."/>
            <person name="Martijn J."/>
            <person name="Lind A.E."/>
            <person name="van Eijk R."/>
            <person name="Schleper C."/>
            <person name="Guy L."/>
            <person name="Ettema T.J."/>
        </authorList>
    </citation>
    <scope>NUCLEOTIDE SEQUENCE</scope>
</reference>
<feature type="region of interest" description="Disordered" evidence="1">
    <location>
        <begin position="56"/>
        <end position="76"/>
    </location>
</feature>
<dbReference type="EMBL" id="LAZR01040397">
    <property type="protein sequence ID" value="KKL14590.1"/>
    <property type="molecule type" value="Genomic_DNA"/>
</dbReference>
<evidence type="ECO:0000313" key="2">
    <source>
        <dbReference type="EMBL" id="KKL14590.1"/>
    </source>
</evidence>
<gene>
    <name evidence="2" type="ORF">LCGC14_2514100</name>
</gene>
<sequence length="76" mass="8511">MSGRKERSKRQASGVRMKEVREAETVKRIVAEHEVVAAQIKATKEQRQMDEAIEAWRQGPDNHLDDLQAGNLGSGP</sequence>